<evidence type="ECO:0000259" key="12">
    <source>
        <dbReference type="PROSITE" id="PS51898"/>
    </source>
</evidence>
<keyword evidence="10 11" id="KW-0131">Cell cycle</keyword>
<evidence type="ECO:0000256" key="10">
    <source>
        <dbReference type="ARBA" id="ARBA00023306"/>
    </source>
</evidence>
<dbReference type="PROSITE" id="PS51900">
    <property type="entry name" value="CB"/>
    <property type="match status" value="1"/>
</dbReference>
<proteinExistence type="inferred from homology"/>
<comment type="similarity">
    <text evidence="2 11">Belongs to the 'phage' integrase family. XerD subfamily.</text>
</comment>
<comment type="subunit">
    <text evidence="11">Forms a cyclic heterotetrameric complex composed of two molecules of XerC and two molecules of XerD.</text>
</comment>
<evidence type="ECO:0000256" key="8">
    <source>
        <dbReference type="ARBA" id="ARBA00023125"/>
    </source>
</evidence>
<comment type="subcellular location">
    <subcellularLocation>
        <location evidence="1 11">Cytoplasm</location>
    </subcellularLocation>
</comment>
<dbReference type="InterPro" id="IPR002104">
    <property type="entry name" value="Integrase_catalytic"/>
</dbReference>
<keyword evidence="7 11" id="KW-0229">DNA integration</keyword>
<keyword evidence="8 11" id="KW-0238">DNA-binding</keyword>
<dbReference type="EMBL" id="NRRL01000071">
    <property type="protein sequence ID" value="MBK1670002.1"/>
    <property type="molecule type" value="Genomic_DNA"/>
</dbReference>
<dbReference type="PROSITE" id="PS51898">
    <property type="entry name" value="TYR_RECOMBINASE"/>
    <property type="match status" value="1"/>
</dbReference>
<feature type="active site" evidence="11">
    <location>
        <position position="155"/>
    </location>
</feature>
<gene>
    <name evidence="11" type="primary">xerD</name>
    <name evidence="14" type="ORF">CKO28_18365</name>
</gene>
<evidence type="ECO:0000256" key="5">
    <source>
        <dbReference type="ARBA" id="ARBA00022618"/>
    </source>
</evidence>
<evidence type="ECO:0000256" key="6">
    <source>
        <dbReference type="ARBA" id="ARBA00022829"/>
    </source>
</evidence>
<dbReference type="NCBIfam" id="NF001399">
    <property type="entry name" value="PRK00283.1"/>
    <property type="match status" value="1"/>
</dbReference>
<dbReference type="InterPro" id="IPR004107">
    <property type="entry name" value="Integrase_SAM-like_N"/>
</dbReference>
<dbReference type="HAMAP" id="MF_01807">
    <property type="entry name" value="Recomb_XerD"/>
    <property type="match status" value="1"/>
</dbReference>
<feature type="active site" evidence="11">
    <location>
        <position position="251"/>
    </location>
</feature>
<evidence type="ECO:0000313" key="14">
    <source>
        <dbReference type="EMBL" id="MBK1670002.1"/>
    </source>
</evidence>
<reference evidence="14 15" key="1">
    <citation type="journal article" date="2020" name="Microorganisms">
        <title>Osmotic Adaptation and Compatible Solute Biosynthesis of Phototrophic Bacteria as Revealed from Genome Analyses.</title>
        <authorList>
            <person name="Imhoff J.F."/>
            <person name="Rahn T."/>
            <person name="Kunzel S."/>
            <person name="Keller A."/>
            <person name="Neulinger S.C."/>
        </authorList>
    </citation>
    <scope>NUCLEOTIDE SEQUENCE [LARGE SCALE GENOMIC DNA]</scope>
    <source>
        <strain evidence="14 15">DSM 9895</strain>
    </source>
</reference>
<dbReference type="InterPro" id="IPR011010">
    <property type="entry name" value="DNA_brk_join_enz"/>
</dbReference>
<feature type="active site" evidence="11">
    <location>
        <position position="179"/>
    </location>
</feature>
<feature type="active site" description="O-(3'-phospho-DNA)-tyrosine intermediate" evidence="11">
    <location>
        <position position="286"/>
    </location>
</feature>
<dbReference type="HAMAP" id="MF_01808">
    <property type="entry name" value="Recomb_XerC_XerD"/>
    <property type="match status" value="1"/>
</dbReference>
<evidence type="ECO:0000256" key="9">
    <source>
        <dbReference type="ARBA" id="ARBA00023172"/>
    </source>
</evidence>
<keyword evidence="4 11" id="KW-0963">Cytoplasm</keyword>
<dbReference type="PANTHER" id="PTHR30349">
    <property type="entry name" value="PHAGE INTEGRASE-RELATED"/>
    <property type="match status" value="1"/>
</dbReference>
<evidence type="ECO:0000256" key="2">
    <source>
        <dbReference type="ARBA" id="ARBA00010450"/>
    </source>
</evidence>
<dbReference type="InterPro" id="IPR013762">
    <property type="entry name" value="Integrase-like_cat_sf"/>
</dbReference>
<evidence type="ECO:0000256" key="3">
    <source>
        <dbReference type="ARBA" id="ARBA00015810"/>
    </source>
</evidence>
<evidence type="ECO:0000256" key="1">
    <source>
        <dbReference type="ARBA" id="ARBA00004496"/>
    </source>
</evidence>
<sequence length="315" mass="34325">MSADLLSQRDLNAADRFLEMLGGERAAAENTRLAYLHDLGTLAGFLGPRGECLETAGADDLRAYLGWLAAQQLSPRTVARRLSTFRQFYRFLFSEGRRSDDPTEPLDGPRQGRSLPKVLSEAEVDALLQAAAARTGVEGVRLTAMLELLYATGLRVSELVALPVHAVRRDPRMLVVRGKGGRERMVPLSQPARTAVGAWLPVRDGWLGTRKNAYLFPARQGEGHLTRAAFAQKLKKLAGTAGVDPGKVSPHTLRHAFATHLLEHGADLRSVQQMLGHADISTTQIYTHVLDARLKALVGARHPLAGVQLDGLLQD</sequence>
<dbReference type="PANTHER" id="PTHR30349:SF90">
    <property type="entry name" value="TYROSINE RECOMBINASE XERD"/>
    <property type="match status" value="1"/>
</dbReference>
<dbReference type="InterPro" id="IPR023009">
    <property type="entry name" value="Tyrosine_recombinase_XerC/XerD"/>
</dbReference>
<organism evidence="14 15">
    <name type="scientific">Rhodovibrio sodomensis</name>
    <dbReference type="NCBI Taxonomy" id="1088"/>
    <lineage>
        <taxon>Bacteria</taxon>
        <taxon>Pseudomonadati</taxon>
        <taxon>Pseudomonadota</taxon>
        <taxon>Alphaproteobacteria</taxon>
        <taxon>Rhodospirillales</taxon>
        <taxon>Rhodovibrionaceae</taxon>
        <taxon>Rhodovibrio</taxon>
    </lineage>
</organism>
<keyword evidence="9 11" id="KW-0233">DNA recombination</keyword>
<dbReference type="InterPro" id="IPR010998">
    <property type="entry name" value="Integrase_recombinase_N"/>
</dbReference>
<evidence type="ECO:0000256" key="7">
    <source>
        <dbReference type="ARBA" id="ARBA00022908"/>
    </source>
</evidence>
<dbReference type="SUPFAM" id="SSF56349">
    <property type="entry name" value="DNA breaking-rejoining enzymes"/>
    <property type="match status" value="1"/>
</dbReference>
<dbReference type="Pfam" id="PF00589">
    <property type="entry name" value="Phage_integrase"/>
    <property type="match status" value="1"/>
</dbReference>
<accession>A0ABS1DHP7</accession>
<name>A0ABS1DHP7_9PROT</name>
<keyword evidence="15" id="KW-1185">Reference proteome</keyword>
<dbReference type="Pfam" id="PF02899">
    <property type="entry name" value="Phage_int_SAM_1"/>
    <property type="match status" value="1"/>
</dbReference>
<comment type="function">
    <text evidence="11">Site-specific tyrosine recombinase, which acts by catalyzing the cutting and rejoining of the recombining DNA molecules. The XerC-XerD complex is essential to convert dimers of the bacterial chromosome into monomers to permit their segregation at cell division. It also contributes to the segregational stability of plasmids.</text>
</comment>
<evidence type="ECO:0000256" key="11">
    <source>
        <dbReference type="HAMAP-Rule" id="MF_01807"/>
    </source>
</evidence>
<dbReference type="CDD" id="cd00798">
    <property type="entry name" value="INT_XerDC_C"/>
    <property type="match status" value="1"/>
</dbReference>
<dbReference type="InterPro" id="IPR050090">
    <property type="entry name" value="Tyrosine_recombinase_XerCD"/>
</dbReference>
<evidence type="ECO:0000256" key="4">
    <source>
        <dbReference type="ARBA" id="ARBA00022490"/>
    </source>
</evidence>
<feature type="active site" evidence="11">
    <location>
        <position position="254"/>
    </location>
</feature>
<dbReference type="RefSeq" id="WP_200342345.1">
    <property type="nucleotide sequence ID" value="NZ_NRRL01000071.1"/>
</dbReference>
<feature type="domain" description="Core-binding (CB)" evidence="13">
    <location>
        <begin position="8"/>
        <end position="93"/>
    </location>
</feature>
<dbReference type="Proteomes" id="UP001296873">
    <property type="component" value="Unassembled WGS sequence"/>
</dbReference>
<protein>
    <recommendedName>
        <fullName evidence="3 11">Tyrosine recombinase XerD</fullName>
    </recommendedName>
</protein>
<feature type="domain" description="Tyr recombinase" evidence="12">
    <location>
        <begin position="114"/>
        <end position="299"/>
    </location>
</feature>
<dbReference type="Gene3D" id="1.10.443.10">
    <property type="entry name" value="Intergrase catalytic core"/>
    <property type="match status" value="1"/>
</dbReference>
<dbReference type="InterPro" id="IPR011932">
    <property type="entry name" value="Recomb_XerD"/>
</dbReference>
<keyword evidence="5 11" id="KW-0132">Cell division</keyword>
<evidence type="ECO:0000259" key="13">
    <source>
        <dbReference type="PROSITE" id="PS51900"/>
    </source>
</evidence>
<keyword evidence="6 11" id="KW-0159">Chromosome partition</keyword>
<feature type="active site" evidence="11">
    <location>
        <position position="277"/>
    </location>
</feature>
<dbReference type="InterPro" id="IPR044068">
    <property type="entry name" value="CB"/>
</dbReference>
<comment type="caution">
    <text evidence="14">The sequence shown here is derived from an EMBL/GenBank/DDBJ whole genome shotgun (WGS) entry which is preliminary data.</text>
</comment>
<dbReference type="Gene3D" id="1.10.150.130">
    <property type="match status" value="1"/>
</dbReference>
<evidence type="ECO:0000313" key="15">
    <source>
        <dbReference type="Proteomes" id="UP001296873"/>
    </source>
</evidence>